<dbReference type="InterPro" id="IPR001509">
    <property type="entry name" value="Epimerase_deHydtase"/>
</dbReference>
<dbReference type="RefSeq" id="WP_344067085.1">
    <property type="nucleotide sequence ID" value="NZ_BAAAPN010000057.1"/>
</dbReference>
<protein>
    <submittedName>
        <fullName evidence="2">NAD-dependent epimerase/dehydratase family protein</fullName>
    </submittedName>
</protein>
<dbReference type="EMBL" id="BAAAPN010000057">
    <property type="protein sequence ID" value="GAA1765974.1"/>
    <property type="molecule type" value="Genomic_DNA"/>
</dbReference>
<reference evidence="2 3" key="1">
    <citation type="journal article" date="2019" name="Int. J. Syst. Evol. Microbiol.">
        <title>The Global Catalogue of Microorganisms (GCM) 10K type strain sequencing project: providing services to taxonomists for standard genome sequencing and annotation.</title>
        <authorList>
            <consortium name="The Broad Institute Genomics Platform"/>
            <consortium name="The Broad Institute Genome Sequencing Center for Infectious Disease"/>
            <person name="Wu L."/>
            <person name="Ma J."/>
        </authorList>
    </citation>
    <scope>NUCLEOTIDE SEQUENCE [LARGE SCALE GENOMIC DNA]</scope>
    <source>
        <strain evidence="2 3">JCM 15591</strain>
    </source>
</reference>
<dbReference type="SUPFAM" id="SSF51735">
    <property type="entry name" value="NAD(P)-binding Rossmann-fold domains"/>
    <property type="match status" value="1"/>
</dbReference>
<proteinExistence type="predicted"/>
<dbReference type="Pfam" id="PF01370">
    <property type="entry name" value="Epimerase"/>
    <property type="match status" value="1"/>
</dbReference>
<dbReference type="InterPro" id="IPR036291">
    <property type="entry name" value="NAD(P)-bd_dom_sf"/>
</dbReference>
<sequence length="317" mass="33480">MARHIVLGAGGIGRSVAHALISAGEDAVLVSRSDRDLGPDGATAVALDVTDETRLADLATGARTIVNALNPSAYTHWERDWPPMAKAVLAAAERSGAGLITVSNLYGYGLVDGPITERTALRPNGVKGHVRVEMWEQALAAHAAGRARVSEVRASDYIGPATLGTSLVSGMLIKPILKGRSPWLPMGRVDAPHSWTYDGDVAALVRALALSDGDADWGRAWHVPTDAPATFAQLGEEVATITGAKARPVHVMPRSMVTIGGLVVPLLAELRETRHQFERPFVLDSSDAQARFELAPTPRHTAVEETVAALRAAGIKG</sequence>
<organism evidence="2 3">
    <name type="scientific">Nostocoides vanveenii</name>
    <dbReference type="NCBI Taxonomy" id="330835"/>
    <lineage>
        <taxon>Bacteria</taxon>
        <taxon>Bacillati</taxon>
        <taxon>Actinomycetota</taxon>
        <taxon>Actinomycetes</taxon>
        <taxon>Micrococcales</taxon>
        <taxon>Intrasporangiaceae</taxon>
        <taxon>Nostocoides</taxon>
    </lineage>
</organism>
<dbReference type="Gene3D" id="3.40.50.720">
    <property type="entry name" value="NAD(P)-binding Rossmann-like Domain"/>
    <property type="match status" value="1"/>
</dbReference>
<keyword evidence="3" id="KW-1185">Reference proteome</keyword>
<comment type="caution">
    <text evidence="2">The sequence shown here is derived from an EMBL/GenBank/DDBJ whole genome shotgun (WGS) entry which is preliminary data.</text>
</comment>
<dbReference type="Proteomes" id="UP001501475">
    <property type="component" value="Unassembled WGS sequence"/>
</dbReference>
<accession>A0ABN2KWH9</accession>
<gene>
    <name evidence="2" type="ORF">GCM10009810_26030</name>
</gene>
<feature type="domain" description="NAD-dependent epimerase/dehydratase" evidence="1">
    <location>
        <begin position="6"/>
        <end position="209"/>
    </location>
</feature>
<name>A0ABN2KWH9_9MICO</name>
<evidence type="ECO:0000313" key="2">
    <source>
        <dbReference type="EMBL" id="GAA1765974.1"/>
    </source>
</evidence>
<evidence type="ECO:0000313" key="3">
    <source>
        <dbReference type="Proteomes" id="UP001501475"/>
    </source>
</evidence>
<evidence type="ECO:0000259" key="1">
    <source>
        <dbReference type="Pfam" id="PF01370"/>
    </source>
</evidence>